<organism evidence="1 2">
    <name type="scientific">Romanomermis culicivorax</name>
    <name type="common">Nematode worm</name>
    <dbReference type="NCBI Taxonomy" id="13658"/>
    <lineage>
        <taxon>Eukaryota</taxon>
        <taxon>Metazoa</taxon>
        <taxon>Ecdysozoa</taxon>
        <taxon>Nematoda</taxon>
        <taxon>Enoplea</taxon>
        <taxon>Dorylaimia</taxon>
        <taxon>Mermithida</taxon>
        <taxon>Mermithoidea</taxon>
        <taxon>Mermithidae</taxon>
        <taxon>Romanomermis</taxon>
    </lineage>
</organism>
<proteinExistence type="predicted"/>
<reference evidence="2" key="1">
    <citation type="submission" date="2022-11" db="UniProtKB">
        <authorList>
            <consortium name="WormBaseParasite"/>
        </authorList>
    </citation>
    <scope>IDENTIFICATION</scope>
</reference>
<name>A0A915HP75_ROMCU</name>
<keyword evidence="1" id="KW-1185">Reference proteome</keyword>
<dbReference type="AlphaFoldDB" id="A0A915HP75"/>
<accession>A0A915HP75</accession>
<dbReference type="WBParaSite" id="nRc.2.0.1.t03514-RA">
    <property type="protein sequence ID" value="nRc.2.0.1.t03514-RA"/>
    <property type="gene ID" value="nRc.2.0.1.g03514"/>
</dbReference>
<protein>
    <submittedName>
        <fullName evidence="2">Uncharacterized protein</fullName>
    </submittedName>
</protein>
<evidence type="ECO:0000313" key="1">
    <source>
        <dbReference type="Proteomes" id="UP000887565"/>
    </source>
</evidence>
<evidence type="ECO:0000313" key="2">
    <source>
        <dbReference type="WBParaSite" id="nRc.2.0.1.t03514-RA"/>
    </source>
</evidence>
<sequence>MARFLLPQSGQFHHQFLVPLGMGMRLPMIILPLQMAQVEETMDVAKQSSGGSASQRPPFVGNLDYISPLKQEYIIQCMVDIEITDGNILCKLNKYPLCPLNLALTRET</sequence>
<dbReference type="Proteomes" id="UP000887565">
    <property type="component" value="Unplaced"/>
</dbReference>